<accession>A0ABQ1SE17</accession>
<reference evidence="5" key="1">
    <citation type="journal article" date="2019" name="Int. J. Syst. Evol. Microbiol.">
        <title>The Global Catalogue of Microorganisms (GCM) 10K type strain sequencing project: providing services to taxonomists for standard genome sequencing and annotation.</title>
        <authorList>
            <consortium name="The Broad Institute Genomics Platform"/>
            <consortium name="The Broad Institute Genome Sequencing Center for Infectious Disease"/>
            <person name="Wu L."/>
            <person name="Ma J."/>
        </authorList>
    </citation>
    <scope>NUCLEOTIDE SEQUENCE [LARGE SCALE GENOMIC DNA]</scope>
    <source>
        <strain evidence="5">CGMCC 1.15959</strain>
    </source>
</reference>
<dbReference type="SUPFAM" id="SSF55909">
    <property type="entry name" value="Pentein"/>
    <property type="match status" value="1"/>
</dbReference>
<proteinExistence type="predicted"/>
<dbReference type="PANTHER" id="PTHR47271:SF2">
    <property type="entry name" value="ARGININE DEIMINASE"/>
    <property type="match status" value="1"/>
</dbReference>
<dbReference type="EMBL" id="BMKL01000001">
    <property type="protein sequence ID" value="GGE04244.1"/>
    <property type="molecule type" value="Genomic_DNA"/>
</dbReference>
<sequence length="303" mass="33022">MKLDFALAHRPFPETRLQPAFVRVRGETHRLTDVALCTPRYLAPVPCCSVTKEALREGYSTDNARAVAQHGRLRELLQASGVRCHSLPPAAGQADMCFTRDAAVATPWGLVALHPALDHRASEVDKIAGWATSALGERPRRIRQGRIEGGDVCIARPGLLIIGVSGARTDEAGAAEFAAPFEADGWDVLRYRFDEHFLHLDTIFCMLDEKHALACTDVLDDAFMAELAARGIALIPVTYKEARRLGCNVLSIDGHSIIAAAGTPRVARMMREHGFTVHELELDELTACGGGVHCLTMPLQREG</sequence>
<evidence type="ECO:0000256" key="2">
    <source>
        <dbReference type="ARBA" id="ARBA00012171"/>
    </source>
</evidence>
<dbReference type="Gene3D" id="3.75.10.10">
    <property type="entry name" value="L-arginine/glycine Amidinotransferase, Chain A"/>
    <property type="match status" value="1"/>
</dbReference>
<dbReference type="RefSeq" id="WP_188645418.1">
    <property type="nucleotide sequence ID" value="NZ_BMKL01000001.1"/>
</dbReference>
<organism evidence="4 5">
    <name type="scientific">Tsuneonella deserti</name>
    <dbReference type="NCBI Taxonomy" id="2035528"/>
    <lineage>
        <taxon>Bacteria</taxon>
        <taxon>Pseudomonadati</taxon>
        <taxon>Pseudomonadota</taxon>
        <taxon>Alphaproteobacteria</taxon>
        <taxon>Sphingomonadales</taxon>
        <taxon>Erythrobacteraceae</taxon>
        <taxon>Tsuneonella</taxon>
    </lineage>
</organism>
<evidence type="ECO:0000313" key="5">
    <source>
        <dbReference type="Proteomes" id="UP000619041"/>
    </source>
</evidence>
<protein>
    <recommendedName>
        <fullName evidence="2">arginine deiminase</fullName>
        <ecNumber evidence="2">3.5.3.6</ecNumber>
    </recommendedName>
</protein>
<comment type="catalytic activity">
    <reaction evidence="3">
        <text>L-arginine + H2O = L-citrulline + NH4(+)</text>
        <dbReference type="Rhea" id="RHEA:19597"/>
        <dbReference type="ChEBI" id="CHEBI:15377"/>
        <dbReference type="ChEBI" id="CHEBI:28938"/>
        <dbReference type="ChEBI" id="CHEBI:32682"/>
        <dbReference type="ChEBI" id="CHEBI:57743"/>
        <dbReference type="EC" id="3.5.3.6"/>
    </reaction>
</comment>
<comment type="pathway">
    <text evidence="1">Amino-acid degradation; L-arginine degradation via ADI pathway; carbamoyl phosphate from L-arginine: step 1/2.</text>
</comment>
<dbReference type="Proteomes" id="UP000619041">
    <property type="component" value="Unassembled WGS sequence"/>
</dbReference>
<gene>
    <name evidence="4" type="ORF">GCM10011515_24820</name>
</gene>
<comment type="caution">
    <text evidence="4">The sequence shown here is derived from an EMBL/GenBank/DDBJ whole genome shotgun (WGS) entry which is preliminary data.</text>
</comment>
<dbReference type="Pfam" id="PF19420">
    <property type="entry name" value="DDAH_eukar"/>
    <property type="match status" value="1"/>
</dbReference>
<evidence type="ECO:0000256" key="1">
    <source>
        <dbReference type="ARBA" id="ARBA00005213"/>
    </source>
</evidence>
<evidence type="ECO:0000256" key="3">
    <source>
        <dbReference type="ARBA" id="ARBA00049429"/>
    </source>
</evidence>
<evidence type="ECO:0000313" key="4">
    <source>
        <dbReference type="EMBL" id="GGE04244.1"/>
    </source>
</evidence>
<name>A0ABQ1SE17_9SPHN</name>
<dbReference type="EC" id="3.5.3.6" evidence="2"/>
<keyword evidence="5" id="KW-1185">Reference proteome</keyword>
<dbReference type="PANTHER" id="PTHR47271">
    <property type="entry name" value="ARGININE DEIMINASE"/>
    <property type="match status" value="1"/>
</dbReference>